<feature type="region of interest" description="Disordered" evidence="1">
    <location>
        <begin position="51"/>
        <end position="74"/>
    </location>
</feature>
<gene>
    <name evidence="3" type="ORF">TEA_027523</name>
</gene>
<dbReference type="PANTHER" id="PTHR46225">
    <property type="entry name" value="C3H4 TYPE ZINC FINGER PROTEIN"/>
    <property type="match status" value="1"/>
</dbReference>
<keyword evidence="4" id="KW-1185">Reference proteome</keyword>
<comment type="caution">
    <text evidence="3">The sequence shown here is derived from an EMBL/GenBank/DDBJ whole genome shotgun (WGS) entry which is preliminary data.</text>
</comment>
<feature type="transmembrane region" description="Helical" evidence="2">
    <location>
        <begin position="118"/>
        <end position="138"/>
    </location>
</feature>
<keyword evidence="2" id="KW-0472">Membrane</keyword>
<protein>
    <submittedName>
        <fullName evidence="3">Uncharacterized protein</fullName>
    </submittedName>
</protein>
<feature type="compositionally biased region" description="Polar residues" evidence="1">
    <location>
        <begin position="149"/>
        <end position="177"/>
    </location>
</feature>
<feature type="region of interest" description="Disordered" evidence="1">
    <location>
        <begin position="149"/>
        <end position="197"/>
    </location>
</feature>
<feature type="transmembrane region" description="Helical" evidence="2">
    <location>
        <begin position="251"/>
        <end position="279"/>
    </location>
</feature>
<sequence length="455" mass="49561">MSVITGVVSARELGYDRGRSAMSTPYNGSPCGSTLPRLVDRLSNSVRVVPITQSTSSSESSSRNSSVTRRGEGSGCHRWRPFNTVVWLSVELVFTVGQIIAAIIVLSVSGHENPRTPLFAWIVGYAVGCAASLPLLFWRYLHRNQGTEQGSTQLRQDSSQGNSTSEPNSYITISSTRASEEEDGQNTSSGTRIGQIMGPPNARLSALMDHLKMALDCFFAVWFVVGNVWIFGGNSSSSDAPNLYRLCIVFLTFSCIGYAMPFILCSVICCCLPCIISFLGVRDDMNRMRGASEETINALPTHKFKLKDKGSRSNCDSNPGVDEGGFVAAGTERERVISGEDAQWKFIIYRRTQPASVKYQGIEVTRLIIGNKLPLNSATSLLLGVAFDSKLEPVPEEEDDDEPDEVEAEVGSESVVELMLLESTPASLKIFASGESGERLSKAVNIKQTISEFCR</sequence>
<dbReference type="Proteomes" id="UP000306102">
    <property type="component" value="Unassembled WGS sequence"/>
</dbReference>
<evidence type="ECO:0000256" key="2">
    <source>
        <dbReference type="SAM" id="Phobius"/>
    </source>
</evidence>
<name>A0A4S4EWK0_CAMSN</name>
<reference evidence="3 4" key="1">
    <citation type="journal article" date="2018" name="Proc. Natl. Acad. Sci. U.S.A.">
        <title>Draft genome sequence of Camellia sinensis var. sinensis provides insights into the evolution of the tea genome and tea quality.</title>
        <authorList>
            <person name="Wei C."/>
            <person name="Yang H."/>
            <person name="Wang S."/>
            <person name="Zhao J."/>
            <person name="Liu C."/>
            <person name="Gao L."/>
            <person name="Xia E."/>
            <person name="Lu Y."/>
            <person name="Tai Y."/>
            <person name="She G."/>
            <person name="Sun J."/>
            <person name="Cao H."/>
            <person name="Tong W."/>
            <person name="Gao Q."/>
            <person name="Li Y."/>
            <person name="Deng W."/>
            <person name="Jiang X."/>
            <person name="Wang W."/>
            <person name="Chen Q."/>
            <person name="Zhang S."/>
            <person name="Li H."/>
            <person name="Wu J."/>
            <person name="Wang P."/>
            <person name="Li P."/>
            <person name="Shi C."/>
            <person name="Zheng F."/>
            <person name="Jian J."/>
            <person name="Huang B."/>
            <person name="Shan D."/>
            <person name="Shi M."/>
            <person name="Fang C."/>
            <person name="Yue Y."/>
            <person name="Li F."/>
            <person name="Li D."/>
            <person name="Wei S."/>
            <person name="Han B."/>
            <person name="Jiang C."/>
            <person name="Yin Y."/>
            <person name="Xia T."/>
            <person name="Zhang Z."/>
            <person name="Bennetzen J.L."/>
            <person name="Zhao S."/>
            <person name="Wan X."/>
        </authorList>
    </citation>
    <scope>NUCLEOTIDE SEQUENCE [LARGE SCALE GENOMIC DNA]</scope>
    <source>
        <strain evidence="4">cv. Shuchazao</strain>
        <tissue evidence="3">Leaf</tissue>
    </source>
</reference>
<organism evidence="3 4">
    <name type="scientific">Camellia sinensis var. sinensis</name>
    <name type="common">China tea</name>
    <dbReference type="NCBI Taxonomy" id="542762"/>
    <lineage>
        <taxon>Eukaryota</taxon>
        <taxon>Viridiplantae</taxon>
        <taxon>Streptophyta</taxon>
        <taxon>Embryophyta</taxon>
        <taxon>Tracheophyta</taxon>
        <taxon>Spermatophyta</taxon>
        <taxon>Magnoliopsida</taxon>
        <taxon>eudicotyledons</taxon>
        <taxon>Gunneridae</taxon>
        <taxon>Pentapetalae</taxon>
        <taxon>asterids</taxon>
        <taxon>Ericales</taxon>
        <taxon>Theaceae</taxon>
        <taxon>Camellia</taxon>
    </lineage>
</organism>
<evidence type="ECO:0000313" key="4">
    <source>
        <dbReference type="Proteomes" id="UP000306102"/>
    </source>
</evidence>
<evidence type="ECO:0000256" key="1">
    <source>
        <dbReference type="SAM" id="MobiDB-lite"/>
    </source>
</evidence>
<feature type="compositionally biased region" description="Low complexity" evidence="1">
    <location>
        <begin position="52"/>
        <end position="68"/>
    </location>
</feature>
<dbReference type="AlphaFoldDB" id="A0A4S4EWK0"/>
<proteinExistence type="predicted"/>
<dbReference type="PANTHER" id="PTHR46225:SF19">
    <property type="entry name" value="RING-TYPE DOMAIN-CONTAINING PROTEIN"/>
    <property type="match status" value="1"/>
</dbReference>
<dbReference type="EMBL" id="SDRB02001669">
    <property type="protein sequence ID" value="THG20915.1"/>
    <property type="molecule type" value="Genomic_DNA"/>
</dbReference>
<feature type="transmembrane region" description="Helical" evidence="2">
    <location>
        <begin position="213"/>
        <end position="231"/>
    </location>
</feature>
<feature type="transmembrane region" description="Helical" evidence="2">
    <location>
        <begin position="85"/>
        <end position="106"/>
    </location>
</feature>
<accession>A0A4S4EWK0</accession>
<keyword evidence="2" id="KW-0812">Transmembrane</keyword>
<evidence type="ECO:0000313" key="3">
    <source>
        <dbReference type="EMBL" id="THG20915.1"/>
    </source>
</evidence>
<keyword evidence="2" id="KW-1133">Transmembrane helix</keyword>